<evidence type="ECO:0000256" key="1">
    <source>
        <dbReference type="SAM" id="Phobius"/>
    </source>
</evidence>
<keyword evidence="1" id="KW-0812">Transmembrane</keyword>
<evidence type="ECO:0000313" key="2">
    <source>
        <dbReference type="EMBL" id="SPT54652.1"/>
    </source>
</evidence>
<organism evidence="2 3">
    <name type="scientific">Schaalia odontolytica</name>
    <dbReference type="NCBI Taxonomy" id="1660"/>
    <lineage>
        <taxon>Bacteria</taxon>
        <taxon>Bacillati</taxon>
        <taxon>Actinomycetota</taxon>
        <taxon>Actinomycetes</taxon>
        <taxon>Actinomycetales</taxon>
        <taxon>Actinomycetaceae</taxon>
        <taxon>Schaalia</taxon>
    </lineage>
</organism>
<evidence type="ECO:0000313" key="3">
    <source>
        <dbReference type="Proteomes" id="UP000250192"/>
    </source>
</evidence>
<dbReference type="AlphaFoldDB" id="A0A2X0VL73"/>
<sequence>MSTIEQNLIGNTAGLSRVDKVLRYFFFALLIGTVVYSIGGTFFGRANRLNDYGLVIALALLASQMPGYSRAIPGIHPVLRACEWAVMGCSLVCTAAVIIGDVTDGGGDPEPYNTPSNVAIGAVFVALCFYVVLFIAKERARRRGPIHPSG</sequence>
<accession>A0A2X0VL73</accession>
<protein>
    <submittedName>
        <fullName evidence="2">Uncharacterized protein</fullName>
    </submittedName>
</protein>
<feature type="transmembrane region" description="Helical" evidence="1">
    <location>
        <begin position="81"/>
        <end position="99"/>
    </location>
</feature>
<dbReference type="GeneID" id="93757569"/>
<feature type="transmembrane region" description="Helical" evidence="1">
    <location>
        <begin position="21"/>
        <end position="43"/>
    </location>
</feature>
<dbReference type="Proteomes" id="UP000250192">
    <property type="component" value="Unassembled WGS sequence"/>
</dbReference>
<gene>
    <name evidence="2" type="ORF">NCTC9935_00193</name>
</gene>
<name>A0A2X0VL73_9ACTO</name>
<dbReference type="OrthoDB" id="3253112at2"/>
<reference evidence="2 3" key="1">
    <citation type="submission" date="2018-06" db="EMBL/GenBank/DDBJ databases">
        <authorList>
            <consortium name="Pathogen Informatics"/>
            <person name="Doyle S."/>
        </authorList>
    </citation>
    <scope>NUCLEOTIDE SEQUENCE [LARGE SCALE GENOMIC DNA]</scope>
    <source>
        <strain evidence="2 3">NCTC9935</strain>
    </source>
</reference>
<feature type="transmembrane region" description="Helical" evidence="1">
    <location>
        <begin position="49"/>
        <end position="69"/>
    </location>
</feature>
<keyword evidence="3" id="KW-1185">Reference proteome</keyword>
<dbReference type="EMBL" id="UAPR01000001">
    <property type="protein sequence ID" value="SPT54652.1"/>
    <property type="molecule type" value="Genomic_DNA"/>
</dbReference>
<feature type="transmembrane region" description="Helical" evidence="1">
    <location>
        <begin position="119"/>
        <end position="136"/>
    </location>
</feature>
<keyword evidence="1" id="KW-1133">Transmembrane helix</keyword>
<proteinExistence type="predicted"/>
<keyword evidence="1" id="KW-0472">Membrane</keyword>
<dbReference type="RefSeq" id="WP_111823120.1">
    <property type="nucleotide sequence ID" value="NZ_CBDERX010000044.1"/>
</dbReference>